<dbReference type="AlphaFoldDB" id="A0A1Y1XGN2"/>
<evidence type="ECO:0000256" key="1">
    <source>
        <dbReference type="SAM" id="Phobius"/>
    </source>
</evidence>
<gene>
    <name evidence="2" type="ORF">BCR32DRAFT_265968</name>
</gene>
<evidence type="ECO:0000313" key="2">
    <source>
        <dbReference type="EMBL" id="ORX84928.1"/>
    </source>
</evidence>
<comment type="caution">
    <text evidence="2">The sequence shown here is derived from an EMBL/GenBank/DDBJ whole genome shotgun (WGS) entry which is preliminary data.</text>
</comment>
<accession>A0A1Y1XGN2</accession>
<sequence length="193" mass="23062">MVAFASNKKKRLFPRVRPCICCRFLSPENSVKLTTVLMMIFYFATLILDIREYGFLSSFKEIIIFIIIMASLVFLLLGIKNGQLKHMKQFIYVFLIFSIYLIFKYVLLTYRIFFNDDYFNAMVEVLKENPKTEGLSQNQLEDTIKISNTFSFIYNTIYLFITIYYYLVTASYVKDIDEQNWDEYYVRDIEDAF</sequence>
<keyword evidence="1" id="KW-0472">Membrane</keyword>
<feature type="transmembrane region" description="Helical" evidence="1">
    <location>
        <begin position="62"/>
        <end position="79"/>
    </location>
</feature>
<name>A0A1Y1XGN2_9FUNG</name>
<reference evidence="2 3" key="2">
    <citation type="submission" date="2016-08" db="EMBL/GenBank/DDBJ databases">
        <title>Pervasive Adenine N6-methylation of Active Genes in Fungi.</title>
        <authorList>
            <consortium name="DOE Joint Genome Institute"/>
            <person name="Mondo S.J."/>
            <person name="Dannebaum R.O."/>
            <person name="Kuo R.C."/>
            <person name="Labutti K."/>
            <person name="Haridas S."/>
            <person name="Kuo A."/>
            <person name="Salamov A."/>
            <person name="Ahrendt S.R."/>
            <person name="Lipzen A."/>
            <person name="Sullivan W."/>
            <person name="Andreopoulos W.B."/>
            <person name="Clum A."/>
            <person name="Lindquist E."/>
            <person name="Daum C."/>
            <person name="Ramamoorthy G.K."/>
            <person name="Gryganskyi A."/>
            <person name="Culley D."/>
            <person name="Magnuson J.K."/>
            <person name="James T.Y."/>
            <person name="O'Malley M.A."/>
            <person name="Stajich J.E."/>
            <person name="Spatafora J.W."/>
            <person name="Visel A."/>
            <person name="Grigoriev I.V."/>
        </authorList>
    </citation>
    <scope>NUCLEOTIDE SEQUENCE [LARGE SCALE GENOMIC DNA]</scope>
    <source>
        <strain evidence="2 3">S4</strain>
    </source>
</reference>
<keyword evidence="3" id="KW-1185">Reference proteome</keyword>
<feature type="transmembrane region" description="Helical" evidence="1">
    <location>
        <begin position="91"/>
        <end position="113"/>
    </location>
</feature>
<dbReference type="Proteomes" id="UP000193944">
    <property type="component" value="Unassembled WGS sequence"/>
</dbReference>
<evidence type="ECO:0000313" key="3">
    <source>
        <dbReference type="Proteomes" id="UP000193944"/>
    </source>
</evidence>
<keyword evidence="1" id="KW-1133">Transmembrane helix</keyword>
<proteinExistence type="predicted"/>
<feature type="transmembrane region" description="Helical" evidence="1">
    <location>
        <begin position="152"/>
        <end position="173"/>
    </location>
</feature>
<protein>
    <submittedName>
        <fullName evidence="2">Uncharacterized protein</fullName>
    </submittedName>
</protein>
<reference evidence="2 3" key="1">
    <citation type="submission" date="2016-08" db="EMBL/GenBank/DDBJ databases">
        <title>A Parts List for Fungal Cellulosomes Revealed by Comparative Genomics.</title>
        <authorList>
            <consortium name="DOE Joint Genome Institute"/>
            <person name="Haitjema C.H."/>
            <person name="Gilmore S.P."/>
            <person name="Henske J.K."/>
            <person name="Solomon K.V."/>
            <person name="De Groot R."/>
            <person name="Kuo A."/>
            <person name="Mondo S.J."/>
            <person name="Salamov A.A."/>
            <person name="Labutti K."/>
            <person name="Zhao Z."/>
            <person name="Chiniquy J."/>
            <person name="Barry K."/>
            <person name="Brewer H.M."/>
            <person name="Purvine S.O."/>
            <person name="Wright A.T."/>
            <person name="Boxma B."/>
            <person name="Van Alen T."/>
            <person name="Hackstein J.H."/>
            <person name="Baker S.E."/>
            <person name="Grigoriev I.V."/>
            <person name="O'Malley M.A."/>
        </authorList>
    </citation>
    <scope>NUCLEOTIDE SEQUENCE [LARGE SCALE GENOMIC DNA]</scope>
    <source>
        <strain evidence="2 3">S4</strain>
    </source>
</reference>
<organism evidence="2 3">
    <name type="scientific">Anaeromyces robustus</name>
    <dbReference type="NCBI Taxonomy" id="1754192"/>
    <lineage>
        <taxon>Eukaryota</taxon>
        <taxon>Fungi</taxon>
        <taxon>Fungi incertae sedis</taxon>
        <taxon>Chytridiomycota</taxon>
        <taxon>Chytridiomycota incertae sedis</taxon>
        <taxon>Neocallimastigomycetes</taxon>
        <taxon>Neocallimastigales</taxon>
        <taxon>Neocallimastigaceae</taxon>
        <taxon>Anaeromyces</taxon>
    </lineage>
</organism>
<keyword evidence="1" id="KW-0812">Transmembrane</keyword>
<dbReference type="EMBL" id="MCFG01000043">
    <property type="protein sequence ID" value="ORX84928.1"/>
    <property type="molecule type" value="Genomic_DNA"/>
</dbReference>
<feature type="transmembrane region" description="Helical" evidence="1">
    <location>
        <begin position="33"/>
        <end position="50"/>
    </location>
</feature>